<proteinExistence type="inferred from homology"/>
<dbReference type="PANTHER" id="PTHR33383">
    <property type="entry name" value="MEMBRANE PROTEIN INSERTION EFFICIENCY FACTOR-RELATED"/>
    <property type="match status" value="1"/>
</dbReference>
<dbReference type="HAMAP" id="MF_00386">
    <property type="entry name" value="UPF0161_YidD"/>
    <property type="match status" value="1"/>
</dbReference>
<keyword evidence="1" id="KW-1003">Cell membrane</keyword>
<protein>
    <recommendedName>
        <fullName evidence="1">Putative membrane protein insertion efficiency factor</fullName>
    </recommendedName>
</protein>
<comment type="caution">
    <text evidence="2">The sequence shown here is derived from an EMBL/GenBank/DDBJ whole genome shotgun (WGS) entry which is preliminary data.</text>
</comment>
<dbReference type="Pfam" id="PF01809">
    <property type="entry name" value="YidD"/>
    <property type="match status" value="1"/>
</dbReference>
<comment type="similarity">
    <text evidence="1">Belongs to the UPF0161 family.</text>
</comment>
<name>A0A2T5GB42_9BACL</name>
<dbReference type="InterPro" id="IPR002696">
    <property type="entry name" value="Membr_insert_effic_factor_YidD"/>
</dbReference>
<comment type="subcellular location">
    <subcellularLocation>
        <location evidence="1">Cell membrane</location>
        <topology evidence="1">Peripheral membrane protein</topology>
        <orientation evidence="1">Cytoplasmic side</orientation>
    </subcellularLocation>
</comment>
<evidence type="ECO:0000313" key="2">
    <source>
        <dbReference type="EMBL" id="PTQ53396.1"/>
    </source>
</evidence>
<dbReference type="AlphaFoldDB" id="A0A2T5GB42"/>
<dbReference type="EMBL" id="PEBW01000001">
    <property type="protein sequence ID" value="PTQ53396.1"/>
    <property type="molecule type" value="Genomic_DNA"/>
</dbReference>
<accession>A0A2T5GB42</accession>
<evidence type="ECO:0000256" key="1">
    <source>
        <dbReference type="HAMAP-Rule" id="MF_00386"/>
    </source>
</evidence>
<comment type="function">
    <text evidence="1">Could be involved in insertion of integral membrane proteins into the membrane.</text>
</comment>
<keyword evidence="1" id="KW-0472">Membrane</keyword>
<gene>
    <name evidence="2" type="ORF">BLITH_0476</name>
</gene>
<dbReference type="GO" id="GO:0005886">
    <property type="term" value="C:plasma membrane"/>
    <property type="evidence" value="ECO:0007669"/>
    <property type="project" value="UniProtKB-SubCell"/>
</dbReference>
<reference evidence="2 3" key="1">
    <citation type="submission" date="2017-08" db="EMBL/GenBank/DDBJ databases">
        <title>Burning lignite coal seam in the remote Altai Mountains harbors a hydrogen-driven thermophilic microbial community.</title>
        <authorList>
            <person name="Kadnikov V.V."/>
            <person name="Mardanov A.V."/>
            <person name="Ivasenko D."/>
            <person name="Beletsky A.V."/>
            <person name="Karnachuk O.V."/>
            <person name="Ravin N.V."/>
        </authorList>
    </citation>
    <scope>NUCLEOTIDE SEQUENCE [LARGE SCALE GENOMIC DNA]</scope>
    <source>
        <strain evidence="2">AL31</strain>
    </source>
</reference>
<dbReference type="NCBIfam" id="TIGR00278">
    <property type="entry name" value="membrane protein insertion efficiency factor YidD"/>
    <property type="match status" value="1"/>
</dbReference>
<dbReference type="SMART" id="SM01234">
    <property type="entry name" value="Haemolytic"/>
    <property type="match status" value="1"/>
</dbReference>
<dbReference type="Proteomes" id="UP000244016">
    <property type="component" value="Unassembled WGS sequence"/>
</dbReference>
<organism evidence="2 3">
    <name type="scientific">Brockia lithotrophica</name>
    <dbReference type="NCBI Taxonomy" id="933949"/>
    <lineage>
        <taxon>Bacteria</taxon>
        <taxon>Bacillati</taxon>
        <taxon>Bacillota</taxon>
        <taxon>Bacilli</taxon>
        <taxon>Bacillales</taxon>
        <taxon>Bacillales Family X. Incertae Sedis</taxon>
        <taxon>Brockia</taxon>
    </lineage>
</organism>
<dbReference type="PANTHER" id="PTHR33383:SF1">
    <property type="entry name" value="MEMBRANE PROTEIN INSERTION EFFICIENCY FACTOR-RELATED"/>
    <property type="match status" value="1"/>
</dbReference>
<sequence>MRRLILGTLRAYQKYVSPIKSPSCRFYPTCSEYTVQAVEKYGVVKGLVLGAKRVARCHPFHPGGDDPVP</sequence>
<evidence type="ECO:0000313" key="3">
    <source>
        <dbReference type="Proteomes" id="UP000244016"/>
    </source>
</evidence>